<keyword evidence="3" id="KW-0808">Transferase</keyword>
<proteinExistence type="inferred from homology"/>
<dbReference type="PANTHER" id="PTHR12001:SF86">
    <property type="entry name" value="GERANYLGERANYL DIPHOSPHATE SYNTHASE"/>
    <property type="match status" value="1"/>
</dbReference>
<name>A0ABU2LT38_9ACTN</name>
<protein>
    <submittedName>
        <fullName evidence="4">Polyprenyl synthetase family protein</fullName>
    </submittedName>
</protein>
<dbReference type="InterPro" id="IPR000092">
    <property type="entry name" value="Polyprenyl_synt"/>
</dbReference>
<dbReference type="Pfam" id="PF00348">
    <property type="entry name" value="polyprenyl_synt"/>
    <property type="match status" value="1"/>
</dbReference>
<sequence length="353" mass="37024">MTTLPETSDERATALAALGRTRELLDPGLRDWVGRLPEPVARVASYHFGWTDSAGRPGAAPAGKALRPALVFGCAEAMGAPAAEALAPAVAVELVHNFSLLHDDILDGDTTRRHRATAWAVFGSSAALLAGDALLVQASRVLTEDPLGRARTVTGLRWLAEATTRLIEGEQADIGFEERAHVSLAECLAMTERKTAALLACACALGALWGGGPPERIEALRRFGTHLGMAFQLVDDLLGIWGDPKVTGKPAGADLASRKKSLPVVAALDSGTPAGRRLAERYGASRGRSAEAEPAEIAALAELVSEAGGRAWAEEAAEREFTRAMESLRAAEPAEPAAAGLAALARLACRRDH</sequence>
<dbReference type="EMBL" id="JAVREM010000028">
    <property type="protein sequence ID" value="MDT0320747.1"/>
    <property type="molecule type" value="Genomic_DNA"/>
</dbReference>
<dbReference type="Gene3D" id="1.10.600.10">
    <property type="entry name" value="Farnesyl Diphosphate Synthase"/>
    <property type="match status" value="1"/>
</dbReference>
<keyword evidence="5" id="KW-1185">Reference proteome</keyword>
<evidence type="ECO:0000313" key="4">
    <source>
        <dbReference type="EMBL" id="MDT0320747.1"/>
    </source>
</evidence>
<evidence type="ECO:0000313" key="5">
    <source>
        <dbReference type="Proteomes" id="UP001183420"/>
    </source>
</evidence>
<dbReference type="InterPro" id="IPR033749">
    <property type="entry name" value="Polyprenyl_synt_CS"/>
</dbReference>
<dbReference type="PANTHER" id="PTHR12001">
    <property type="entry name" value="GERANYLGERANYL PYROPHOSPHATE SYNTHASE"/>
    <property type="match status" value="1"/>
</dbReference>
<dbReference type="RefSeq" id="WP_311600905.1">
    <property type="nucleotide sequence ID" value="NZ_JAVREM010000028.1"/>
</dbReference>
<comment type="caution">
    <text evidence="4">The sequence shown here is derived from an EMBL/GenBank/DDBJ whole genome shotgun (WGS) entry which is preliminary data.</text>
</comment>
<dbReference type="PROSITE" id="PS00723">
    <property type="entry name" value="POLYPRENYL_SYNTHASE_1"/>
    <property type="match status" value="1"/>
</dbReference>
<evidence type="ECO:0000256" key="2">
    <source>
        <dbReference type="ARBA" id="ARBA00022842"/>
    </source>
</evidence>
<evidence type="ECO:0000256" key="1">
    <source>
        <dbReference type="ARBA" id="ARBA00022723"/>
    </source>
</evidence>
<dbReference type="SFLD" id="SFLDG01017">
    <property type="entry name" value="Polyprenyl_Transferase_Like"/>
    <property type="match status" value="1"/>
</dbReference>
<keyword evidence="2" id="KW-0460">Magnesium</keyword>
<reference evidence="5" key="1">
    <citation type="submission" date="2023-07" db="EMBL/GenBank/DDBJ databases">
        <title>30 novel species of actinomycetes from the DSMZ collection.</title>
        <authorList>
            <person name="Nouioui I."/>
        </authorList>
    </citation>
    <scope>NUCLEOTIDE SEQUENCE [LARGE SCALE GENOMIC DNA]</scope>
    <source>
        <strain evidence="5">DSM 44918</strain>
    </source>
</reference>
<organism evidence="4 5">
    <name type="scientific">Streptomyces millisiae</name>
    <dbReference type="NCBI Taxonomy" id="3075542"/>
    <lineage>
        <taxon>Bacteria</taxon>
        <taxon>Bacillati</taxon>
        <taxon>Actinomycetota</taxon>
        <taxon>Actinomycetes</taxon>
        <taxon>Kitasatosporales</taxon>
        <taxon>Streptomycetaceae</taxon>
        <taxon>Streptomyces</taxon>
    </lineage>
</organism>
<dbReference type="Proteomes" id="UP001183420">
    <property type="component" value="Unassembled WGS sequence"/>
</dbReference>
<dbReference type="SUPFAM" id="SSF48576">
    <property type="entry name" value="Terpenoid synthases"/>
    <property type="match status" value="1"/>
</dbReference>
<gene>
    <name evidence="4" type="ORF">RNC47_20675</name>
</gene>
<accession>A0ABU2LT38</accession>
<dbReference type="CDD" id="cd00685">
    <property type="entry name" value="Trans_IPPS_HT"/>
    <property type="match status" value="1"/>
</dbReference>
<dbReference type="SFLD" id="SFLDS00005">
    <property type="entry name" value="Isoprenoid_Synthase_Type_I"/>
    <property type="match status" value="1"/>
</dbReference>
<comment type="similarity">
    <text evidence="3">Belongs to the FPP/GGPP synthase family.</text>
</comment>
<evidence type="ECO:0000256" key="3">
    <source>
        <dbReference type="RuleBase" id="RU004466"/>
    </source>
</evidence>
<keyword evidence="1" id="KW-0479">Metal-binding</keyword>
<dbReference type="PROSITE" id="PS00444">
    <property type="entry name" value="POLYPRENYL_SYNTHASE_2"/>
    <property type="match status" value="1"/>
</dbReference>
<dbReference type="InterPro" id="IPR008949">
    <property type="entry name" value="Isoprenoid_synthase_dom_sf"/>
</dbReference>